<evidence type="ECO:0000259" key="1">
    <source>
        <dbReference type="Pfam" id="PF24968"/>
    </source>
</evidence>
<accession>A0ABR3X9T0</accession>
<name>A0ABR3X9T0_9PEZI</name>
<feature type="domain" description="DUF7770" evidence="1">
    <location>
        <begin position="25"/>
        <end position="177"/>
    </location>
</feature>
<dbReference type="InterPro" id="IPR056672">
    <property type="entry name" value="DUF7770"/>
</dbReference>
<dbReference type="Proteomes" id="UP001583177">
    <property type="component" value="Unassembled WGS sequence"/>
</dbReference>
<comment type="caution">
    <text evidence="2">The sequence shown here is derived from an EMBL/GenBank/DDBJ whole genome shotgun (WGS) entry which is preliminary data.</text>
</comment>
<dbReference type="Pfam" id="PF24968">
    <property type="entry name" value="DUF7770"/>
    <property type="match status" value="1"/>
</dbReference>
<organism evidence="2 3">
    <name type="scientific">Diaporthe australafricana</name>
    <dbReference type="NCBI Taxonomy" id="127596"/>
    <lineage>
        <taxon>Eukaryota</taxon>
        <taxon>Fungi</taxon>
        <taxon>Dikarya</taxon>
        <taxon>Ascomycota</taxon>
        <taxon>Pezizomycotina</taxon>
        <taxon>Sordariomycetes</taxon>
        <taxon>Sordariomycetidae</taxon>
        <taxon>Diaporthales</taxon>
        <taxon>Diaporthaceae</taxon>
        <taxon>Diaporthe</taxon>
    </lineage>
</organism>
<evidence type="ECO:0000313" key="2">
    <source>
        <dbReference type="EMBL" id="KAL1872359.1"/>
    </source>
</evidence>
<proteinExistence type="predicted"/>
<protein>
    <recommendedName>
        <fullName evidence="1">DUF7770 domain-containing protein</fullName>
    </recommendedName>
</protein>
<gene>
    <name evidence="2" type="ORF">Daus18300_004329</name>
</gene>
<sequence length="179" mass="20480">MEELDGNWETDNFDPSTMSAPVEDIHLCALRNDLNEGDELGSPPTNHWVVCLQTSYDSSVMLDMVPGYGSDGLRGKIELAALNHRYTDETLRLFSFKPTETLTIGQLLAHISERRRQRFTFHPSWEGCRFWISVLMADWEELQLIAPGSAKLATEALTKYWINPEGSQPREMREGTFRE</sequence>
<keyword evidence="3" id="KW-1185">Reference proteome</keyword>
<dbReference type="EMBL" id="JAWRVE010000029">
    <property type="protein sequence ID" value="KAL1872359.1"/>
    <property type="molecule type" value="Genomic_DNA"/>
</dbReference>
<reference evidence="2 3" key="1">
    <citation type="journal article" date="2024" name="IMA Fungus">
        <title>IMA Genome - F19 : A genome assembly and annotation guide to empower mycologists, including annotated draft genome sequences of Ceratocystis pirilliformis, Diaporthe australafricana, Fusarium ophioides, Paecilomyces lecythidis, and Sporothrix stenoceras.</title>
        <authorList>
            <person name="Aylward J."/>
            <person name="Wilson A.M."/>
            <person name="Visagie C.M."/>
            <person name="Spraker J."/>
            <person name="Barnes I."/>
            <person name="Buitendag C."/>
            <person name="Ceriani C."/>
            <person name="Del Mar Angel L."/>
            <person name="du Plessis D."/>
            <person name="Fuchs T."/>
            <person name="Gasser K."/>
            <person name="Kramer D."/>
            <person name="Li W."/>
            <person name="Munsamy K."/>
            <person name="Piso A."/>
            <person name="Price J.L."/>
            <person name="Sonnekus B."/>
            <person name="Thomas C."/>
            <person name="van der Nest A."/>
            <person name="van Dijk A."/>
            <person name="van Heerden A."/>
            <person name="van Vuuren N."/>
            <person name="Yilmaz N."/>
            <person name="Duong T.A."/>
            <person name="van der Merwe N.A."/>
            <person name="Wingfield M.J."/>
            <person name="Wingfield B.D."/>
        </authorList>
    </citation>
    <scope>NUCLEOTIDE SEQUENCE [LARGE SCALE GENOMIC DNA]</scope>
    <source>
        <strain evidence="2 3">CMW 18300</strain>
    </source>
</reference>
<evidence type="ECO:0000313" key="3">
    <source>
        <dbReference type="Proteomes" id="UP001583177"/>
    </source>
</evidence>